<dbReference type="Proteomes" id="UP000199662">
    <property type="component" value="Unassembled WGS sequence"/>
</dbReference>
<feature type="transmembrane region" description="Helical" evidence="7">
    <location>
        <begin position="194"/>
        <end position="213"/>
    </location>
</feature>
<dbReference type="AlphaFoldDB" id="A0A1H6V4Y0"/>
<dbReference type="NCBIfam" id="TIGR00797">
    <property type="entry name" value="matE"/>
    <property type="match status" value="1"/>
</dbReference>
<dbReference type="GO" id="GO:0015297">
    <property type="term" value="F:antiporter activity"/>
    <property type="evidence" value="ECO:0007669"/>
    <property type="project" value="InterPro"/>
</dbReference>
<feature type="transmembrane region" description="Helical" evidence="7">
    <location>
        <begin position="386"/>
        <end position="405"/>
    </location>
</feature>
<feature type="transmembrane region" description="Helical" evidence="7">
    <location>
        <begin position="281"/>
        <end position="301"/>
    </location>
</feature>
<keyword evidence="6 7" id="KW-0472">Membrane</keyword>
<evidence type="ECO:0000256" key="4">
    <source>
        <dbReference type="ARBA" id="ARBA00022692"/>
    </source>
</evidence>
<evidence type="ECO:0000256" key="2">
    <source>
        <dbReference type="ARBA" id="ARBA00022448"/>
    </source>
</evidence>
<evidence type="ECO:0000256" key="6">
    <source>
        <dbReference type="ARBA" id="ARBA00023136"/>
    </source>
</evidence>
<evidence type="ECO:0000313" key="8">
    <source>
        <dbReference type="EMBL" id="SEI95700.1"/>
    </source>
</evidence>
<dbReference type="PANTHER" id="PTHR43549:SF3">
    <property type="entry name" value="MULTIDRUG RESISTANCE PROTEIN YPNP-RELATED"/>
    <property type="match status" value="1"/>
</dbReference>
<sequence length="456" mass="50084">MIRDMTIGNPIKLILAFSIPLLIGNVFQQLYNIADIIIVGRTIGVDALASVGAASPIFFFLLTLSNGLTGGLTVITAQKFGAKDESGVRRSVTVSICISLLATIVVTIFSILCLKPLLAVMNVPAVLIQGAYDYISIIIYGLISMMAYNLLSSIIRALGDSKTPLYFLIFSTLINIVLAILFICVFGMGIAGSAIAVIIAQAISSLCCIIYIMKKFPILQLKREDWKLDYAFAMQHLKLALPMALQFSIIAIGIFIIQSVCNTFGPNTIAAFTSAIRIEQIATQPMLSFGIAMATYTAQNYGARKLDRIRQGVLSCSGISIAISLFMGFIIYNFGETLIAIFISNAEPEVLSIAKTYLMISSTCYFFLGQLFIFRNTLQGMGDARIPFIACIIELVLRCFSALYITNMFGFLGICYSNPISWAGAMLLVTISYFRKMKQMKQSPYWQPSLQPHHEI</sequence>
<dbReference type="InterPro" id="IPR052031">
    <property type="entry name" value="Membrane_Transporter-Flippase"/>
</dbReference>
<feature type="transmembrane region" description="Helical" evidence="7">
    <location>
        <begin position="96"/>
        <end position="119"/>
    </location>
</feature>
<evidence type="ECO:0000256" key="3">
    <source>
        <dbReference type="ARBA" id="ARBA00022475"/>
    </source>
</evidence>
<feature type="transmembrane region" description="Helical" evidence="7">
    <location>
        <begin position="354"/>
        <end position="374"/>
    </location>
</feature>
<feature type="transmembrane region" description="Helical" evidence="7">
    <location>
        <begin position="239"/>
        <end position="261"/>
    </location>
</feature>
<reference evidence="8 9" key="1">
    <citation type="submission" date="2016-10" db="EMBL/GenBank/DDBJ databases">
        <authorList>
            <person name="de Groot N.N."/>
        </authorList>
    </citation>
    <scope>NUCLEOTIDE SEQUENCE [LARGE SCALE GENOMIC DNA]</scope>
    <source>
        <strain evidence="8 9">DSM 2179</strain>
    </source>
</reference>
<proteinExistence type="predicted"/>
<dbReference type="GO" id="GO:0005886">
    <property type="term" value="C:plasma membrane"/>
    <property type="evidence" value="ECO:0007669"/>
    <property type="project" value="UniProtKB-SubCell"/>
</dbReference>
<organism evidence="8 9">
    <name type="scientific">Propionispira arboris</name>
    <dbReference type="NCBI Taxonomy" id="84035"/>
    <lineage>
        <taxon>Bacteria</taxon>
        <taxon>Bacillati</taxon>
        <taxon>Bacillota</taxon>
        <taxon>Negativicutes</taxon>
        <taxon>Selenomonadales</taxon>
        <taxon>Selenomonadaceae</taxon>
        <taxon>Propionispira</taxon>
    </lineage>
</organism>
<evidence type="ECO:0000256" key="7">
    <source>
        <dbReference type="SAM" id="Phobius"/>
    </source>
</evidence>
<keyword evidence="9" id="KW-1185">Reference proteome</keyword>
<feature type="transmembrane region" description="Helical" evidence="7">
    <location>
        <begin position="313"/>
        <end position="334"/>
    </location>
</feature>
<gene>
    <name evidence="8" type="ORF">SAMN05660742_10266</name>
</gene>
<keyword evidence="3" id="KW-1003">Cell membrane</keyword>
<evidence type="ECO:0000313" key="9">
    <source>
        <dbReference type="Proteomes" id="UP000199662"/>
    </source>
</evidence>
<protein>
    <submittedName>
        <fullName evidence="8">Putative efflux protein, MATE family</fullName>
    </submittedName>
</protein>
<dbReference type="EMBL" id="FNZK01000002">
    <property type="protein sequence ID" value="SEI95700.1"/>
    <property type="molecule type" value="Genomic_DNA"/>
</dbReference>
<keyword evidence="5 7" id="KW-1133">Transmembrane helix</keyword>
<dbReference type="InterPro" id="IPR048279">
    <property type="entry name" value="MdtK-like"/>
</dbReference>
<feature type="transmembrane region" description="Helical" evidence="7">
    <location>
        <begin position="131"/>
        <end position="151"/>
    </location>
</feature>
<feature type="transmembrane region" description="Helical" evidence="7">
    <location>
        <begin position="12"/>
        <end position="31"/>
    </location>
</feature>
<dbReference type="STRING" id="84035.SAMN05660742_10266"/>
<feature type="transmembrane region" description="Helical" evidence="7">
    <location>
        <begin position="163"/>
        <end position="188"/>
    </location>
</feature>
<dbReference type="CDD" id="cd13138">
    <property type="entry name" value="MATE_yoeA_like"/>
    <property type="match status" value="1"/>
</dbReference>
<evidence type="ECO:0000256" key="1">
    <source>
        <dbReference type="ARBA" id="ARBA00004651"/>
    </source>
</evidence>
<feature type="transmembrane region" description="Helical" evidence="7">
    <location>
        <begin position="51"/>
        <end position="75"/>
    </location>
</feature>
<dbReference type="GO" id="GO:0042910">
    <property type="term" value="F:xenobiotic transmembrane transporter activity"/>
    <property type="evidence" value="ECO:0007669"/>
    <property type="project" value="InterPro"/>
</dbReference>
<keyword evidence="2" id="KW-0813">Transport</keyword>
<keyword evidence="4 7" id="KW-0812">Transmembrane</keyword>
<evidence type="ECO:0000256" key="5">
    <source>
        <dbReference type="ARBA" id="ARBA00022989"/>
    </source>
</evidence>
<dbReference type="PIRSF" id="PIRSF006603">
    <property type="entry name" value="DinF"/>
    <property type="match status" value="1"/>
</dbReference>
<dbReference type="PANTHER" id="PTHR43549">
    <property type="entry name" value="MULTIDRUG RESISTANCE PROTEIN YPNP-RELATED"/>
    <property type="match status" value="1"/>
</dbReference>
<accession>A0A1H6V4Y0</accession>
<comment type="subcellular location">
    <subcellularLocation>
        <location evidence="1">Cell membrane</location>
        <topology evidence="1">Multi-pass membrane protein</topology>
    </subcellularLocation>
</comment>
<name>A0A1H6V4Y0_9FIRM</name>
<dbReference type="Pfam" id="PF01554">
    <property type="entry name" value="MatE"/>
    <property type="match status" value="2"/>
</dbReference>
<dbReference type="InterPro" id="IPR002528">
    <property type="entry name" value="MATE_fam"/>
</dbReference>
<feature type="transmembrane region" description="Helical" evidence="7">
    <location>
        <begin position="411"/>
        <end position="434"/>
    </location>
</feature>
<dbReference type="RefSeq" id="WP_091828823.1">
    <property type="nucleotide sequence ID" value="NZ_FNZK01000002.1"/>
</dbReference>